<dbReference type="AlphaFoldDB" id="A0A6V7HSD9"/>
<name>A0A6V7HSD9_9HYME</name>
<evidence type="ECO:0000313" key="1">
    <source>
        <dbReference type="EMBL" id="CAD1529866.1"/>
    </source>
</evidence>
<proteinExistence type="predicted"/>
<accession>A0A6V7HSD9</accession>
<protein>
    <submittedName>
        <fullName evidence="1">Uncharacterized protein</fullName>
    </submittedName>
</protein>
<gene>
    <name evidence="1" type="ORF">BBRV_LOCUS5089</name>
</gene>
<sequence length="78" mass="9207">MYQQSWDKIHQRNIGLEEDLLVGLCKPTMTGRVTGIIMTKDLWAPLQPSNNKQTWQIHWLFQLFPDPLFTTMAINRHL</sequence>
<organism evidence="1">
    <name type="scientific">Bracon brevicornis</name>
    <dbReference type="NCBI Taxonomy" id="1563983"/>
    <lineage>
        <taxon>Eukaryota</taxon>
        <taxon>Metazoa</taxon>
        <taxon>Ecdysozoa</taxon>
        <taxon>Arthropoda</taxon>
        <taxon>Hexapoda</taxon>
        <taxon>Insecta</taxon>
        <taxon>Pterygota</taxon>
        <taxon>Neoptera</taxon>
        <taxon>Endopterygota</taxon>
        <taxon>Hymenoptera</taxon>
        <taxon>Apocrita</taxon>
        <taxon>Ichneumonoidea</taxon>
        <taxon>Braconidae</taxon>
        <taxon>Braconinae</taxon>
        <taxon>Bracon</taxon>
    </lineage>
</organism>
<dbReference type="EMBL" id="CADCXW020000001">
    <property type="protein sequence ID" value="CAD1529866.1"/>
    <property type="molecule type" value="Genomic_DNA"/>
</dbReference>
<reference evidence="1" key="1">
    <citation type="submission" date="2020-07" db="EMBL/GenBank/DDBJ databases">
        <authorList>
            <person name="Ferguson B K."/>
        </authorList>
    </citation>
    <scope>NUCLEOTIDE SEQUENCE</scope>
    <source>
        <strain evidence="1">L06</strain>
    </source>
</reference>